<name>A0AAN0M3H5_9RHOB</name>
<protein>
    <submittedName>
        <fullName evidence="1">Uncharacterized protein</fullName>
    </submittedName>
</protein>
<dbReference type="Proteomes" id="UP001451782">
    <property type="component" value="Chromosome"/>
</dbReference>
<dbReference type="RefSeq" id="WP_342070400.1">
    <property type="nucleotide sequence ID" value="NZ_CP151762.1"/>
</dbReference>
<evidence type="ECO:0000313" key="2">
    <source>
        <dbReference type="Proteomes" id="UP001451782"/>
    </source>
</evidence>
<organism evidence="1 2">
    <name type="scientific">Yoonia algicola</name>
    <dbReference type="NCBI Taxonomy" id="3137368"/>
    <lineage>
        <taxon>Bacteria</taxon>
        <taxon>Pseudomonadati</taxon>
        <taxon>Pseudomonadota</taxon>
        <taxon>Alphaproteobacteria</taxon>
        <taxon>Rhodobacterales</taxon>
        <taxon>Paracoccaceae</taxon>
        <taxon>Yoonia</taxon>
    </lineage>
</organism>
<dbReference type="EMBL" id="CP151762">
    <property type="protein sequence ID" value="WZU64030.1"/>
    <property type="molecule type" value="Genomic_DNA"/>
</dbReference>
<gene>
    <name evidence="1" type="ORF">AABB28_01570</name>
</gene>
<proteinExistence type="predicted"/>
<sequence length="65" mass="6919">MTEAIRPGDVVTIRGFDDVPEHLFCVEEVHDDCVTGVALTGPLAGEYGEPDLALVAGNSPNHQSR</sequence>
<accession>A0AAN0M3H5</accession>
<dbReference type="KEGG" id="yag:AABB28_01570"/>
<dbReference type="AlphaFoldDB" id="A0AAN0M3H5"/>
<reference evidence="1 2" key="1">
    <citation type="submission" date="2024-04" db="EMBL/GenBank/DDBJ databases">
        <title>Phylogenomic analyses of a clade within the roseobacter group suggest taxonomic reassignments of species of the genera Aestuariivita, Citreicella, Loktanella, Nautella, Pelagibaca, Ruegeria, Thalassobius, Thiobacimonas and Tropicibacter, and the proposal o.</title>
        <authorList>
            <person name="Jeon C.O."/>
        </authorList>
    </citation>
    <scope>NUCLEOTIDE SEQUENCE [LARGE SCALE GENOMIC DNA]</scope>
    <source>
        <strain evidence="1 2">G8-12</strain>
    </source>
</reference>
<keyword evidence="2" id="KW-1185">Reference proteome</keyword>
<evidence type="ECO:0000313" key="1">
    <source>
        <dbReference type="EMBL" id="WZU64030.1"/>
    </source>
</evidence>